<name>A0ABX2EL34_9BURK</name>
<sequence length="388" mass="42114">MKLAWIVFLKELVDALRDRRTLLVVMLSSVAMGPLILVAMSFLIAGIEERAESRELYAVGMEHAPTLRNYLERQTYVIKSPPADYERSLLTKAFGDPVIVVPPRFEADLAQGIAPLVEIVSASGNNRAQGSIGRVARLLQSFGQEQALLRLAWRGVAPSLLQPLQIEERDLADPRARAAQLTSSMLPFFVLMAVLYGALNAALDTTAGERERGSLEPLLMNPASRAALVLGKWGAVASLGMLIALLSSFSFLPAQWLLRSETLAAMFQFGWREASLFVALLLPLAAMLSALLMAVAIRCKSFKEAQANNTVVILAVSLLPLVTLFNQEGEKAWHLWVPALAQITLMARVLKGELISGADLLPPLLVAAIGTALCVVFVARQLRGAAVR</sequence>
<keyword evidence="1" id="KW-1133">Transmembrane helix</keyword>
<comment type="caution">
    <text evidence="2">The sequence shown here is derived from an EMBL/GenBank/DDBJ whole genome shotgun (WGS) entry which is preliminary data.</text>
</comment>
<evidence type="ECO:0000256" key="1">
    <source>
        <dbReference type="SAM" id="Phobius"/>
    </source>
</evidence>
<feature type="transmembrane region" description="Helical" evidence="1">
    <location>
        <begin position="274"/>
        <end position="295"/>
    </location>
</feature>
<evidence type="ECO:0000313" key="2">
    <source>
        <dbReference type="EMBL" id="NRF69364.1"/>
    </source>
</evidence>
<proteinExistence type="predicted"/>
<dbReference type="PANTHER" id="PTHR43471">
    <property type="entry name" value="ABC TRANSPORTER PERMEASE"/>
    <property type="match status" value="1"/>
</dbReference>
<feature type="transmembrane region" description="Helical" evidence="1">
    <location>
        <begin position="21"/>
        <end position="47"/>
    </location>
</feature>
<keyword evidence="3" id="KW-1185">Reference proteome</keyword>
<reference evidence="2 3" key="1">
    <citation type="submission" date="2020-05" db="EMBL/GenBank/DDBJ databases">
        <title>Aquincola sp. isolate from soil.</title>
        <authorList>
            <person name="Han J."/>
            <person name="Kim D.-U."/>
        </authorList>
    </citation>
    <scope>NUCLEOTIDE SEQUENCE [LARGE SCALE GENOMIC DNA]</scope>
    <source>
        <strain evidence="2 3">S2</strain>
    </source>
</reference>
<dbReference type="Proteomes" id="UP000737171">
    <property type="component" value="Unassembled WGS sequence"/>
</dbReference>
<protein>
    <submittedName>
        <fullName evidence="2">ABC transporter permease</fullName>
    </submittedName>
</protein>
<feature type="transmembrane region" description="Helical" evidence="1">
    <location>
        <begin position="360"/>
        <end position="379"/>
    </location>
</feature>
<dbReference type="Pfam" id="PF12679">
    <property type="entry name" value="ABC2_membrane_2"/>
    <property type="match status" value="1"/>
</dbReference>
<dbReference type="RefSeq" id="WP_173126093.1">
    <property type="nucleotide sequence ID" value="NZ_JABRWJ010000006.1"/>
</dbReference>
<keyword evidence="1" id="KW-0812">Transmembrane</keyword>
<dbReference type="PANTHER" id="PTHR43471:SF3">
    <property type="entry name" value="ABC TRANSPORTER PERMEASE PROTEIN NATB"/>
    <property type="match status" value="1"/>
</dbReference>
<keyword evidence="1" id="KW-0472">Membrane</keyword>
<feature type="transmembrane region" description="Helical" evidence="1">
    <location>
        <begin position="185"/>
        <end position="203"/>
    </location>
</feature>
<gene>
    <name evidence="2" type="ORF">HLB44_20400</name>
</gene>
<accession>A0ABX2EL34</accession>
<evidence type="ECO:0000313" key="3">
    <source>
        <dbReference type="Proteomes" id="UP000737171"/>
    </source>
</evidence>
<dbReference type="EMBL" id="JABRWJ010000006">
    <property type="protein sequence ID" value="NRF69364.1"/>
    <property type="molecule type" value="Genomic_DNA"/>
</dbReference>
<feature type="transmembrane region" description="Helical" evidence="1">
    <location>
        <begin position="307"/>
        <end position="325"/>
    </location>
</feature>
<organism evidence="2 3">
    <name type="scientific">Pseudaquabacterium terrae</name>
    <dbReference type="NCBI Taxonomy" id="2732868"/>
    <lineage>
        <taxon>Bacteria</taxon>
        <taxon>Pseudomonadati</taxon>
        <taxon>Pseudomonadota</taxon>
        <taxon>Betaproteobacteria</taxon>
        <taxon>Burkholderiales</taxon>
        <taxon>Sphaerotilaceae</taxon>
        <taxon>Pseudaquabacterium</taxon>
    </lineage>
</organism>
<feature type="transmembrane region" description="Helical" evidence="1">
    <location>
        <begin position="233"/>
        <end position="254"/>
    </location>
</feature>